<dbReference type="InterPro" id="IPR021725">
    <property type="entry name" value="Cdd1"/>
</dbReference>
<organism evidence="1 2">
    <name type="scientific">Roseateles chitinivorans</name>
    <dbReference type="NCBI Taxonomy" id="2917965"/>
    <lineage>
        <taxon>Bacteria</taxon>
        <taxon>Pseudomonadati</taxon>
        <taxon>Pseudomonadota</taxon>
        <taxon>Betaproteobacteria</taxon>
        <taxon>Burkholderiales</taxon>
        <taxon>Sphaerotilaceae</taxon>
        <taxon>Roseateles</taxon>
    </lineage>
</organism>
<dbReference type="Proteomes" id="UP000231501">
    <property type="component" value="Unassembled WGS sequence"/>
</dbReference>
<keyword evidence="2" id="KW-1185">Reference proteome</keyword>
<dbReference type="OrthoDB" id="7173324at2"/>
<evidence type="ECO:0000313" key="2">
    <source>
        <dbReference type="Proteomes" id="UP000231501"/>
    </source>
</evidence>
<dbReference type="EMBL" id="PEOG01000055">
    <property type="protein sequence ID" value="PIM51716.1"/>
    <property type="molecule type" value="Genomic_DNA"/>
</dbReference>
<sequence>MVRDFEAMGIRHPTDLIGADAFALYQRICQITGRRHDPCVLDTYMAAVDFMNGAPPRDWWSYTAQRKREYPDI</sequence>
<dbReference type="AlphaFoldDB" id="A0A2G9C5M1"/>
<gene>
    <name evidence="1" type="ORF">CS062_18320</name>
</gene>
<name>A0A2G9C5M1_9BURK</name>
<protein>
    <submittedName>
        <fullName evidence="1">Mitomycin resistance protein</fullName>
    </submittedName>
</protein>
<dbReference type="Pfam" id="PF11731">
    <property type="entry name" value="Cdd1"/>
    <property type="match status" value="1"/>
</dbReference>
<proteinExistence type="predicted"/>
<accession>A0A2G9C5M1</accession>
<comment type="caution">
    <text evidence="1">The sequence shown here is derived from an EMBL/GenBank/DDBJ whole genome shotgun (WGS) entry which is preliminary data.</text>
</comment>
<evidence type="ECO:0000313" key="1">
    <source>
        <dbReference type="EMBL" id="PIM51716.1"/>
    </source>
</evidence>
<reference evidence="1 2" key="1">
    <citation type="submission" date="2017-11" db="EMBL/GenBank/DDBJ databases">
        <title>Draft genome sequence of Mitsuaria sp. HWN-4.</title>
        <authorList>
            <person name="Gundlapally S.R."/>
        </authorList>
    </citation>
    <scope>NUCLEOTIDE SEQUENCE [LARGE SCALE GENOMIC DNA]</scope>
    <source>
        <strain evidence="1 2">HWN-4</strain>
    </source>
</reference>